<dbReference type="SUPFAM" id="SSF50978">
    <property type="entry name" value="WD40 repeat-like"/>
    <property type="match status" value="1"/>
</dbReference>
<dbReference type="GO" id="GO:0031145">
    <property type="term" value="P:anaphase-promoting complex-dependent catabolic process"/>
    <property type="evidence" value="ECO:0007669"/>
    <property type="project" value="TreeGrafter"/>
</dbReference>
<name>A0A813VAV8_9BILA</name>
<evidence type="ECO:0000256" key="2">
    <source>
        <dbReference type="ARBA" id="ARBA00022574"/>
    </source>
</evidence>
<dbReference type="AlphaFoldDB" id="A0A813VAV8"/>
<dbReference type="GO" id="GO:0010997">
    <property type="term" value="F:anaphase-promoting complex binding"/>
    <property type="evidence" value="ECO:0007669"/>
    <property type="project" value="InterPro"/>
</dbReference>
<dbReference type="PROSITE" id="PS50294">
    <property type="entry name" value="WD_REPEATS_REGION"/>
    <property type="match status" value="2"/>
</dbReference>
<keyword evidence="3" id="KW-0132">Cell division</keyword>
<evidence type="ECO:0000313" key="11">
    <source>
        <dbReference type="Proteomes" id="UP000663879"/>
    </source>
</evidence>
<dbReference type="Proteomes" id="UP000663879">
    <property type="component" value="Unassembled WGS sequence"/>
</dbReference>
<feature type="region of interest" description="Disordered" evidence="8">
    <location>
        <begin position="1"/>
        <end position="70"/>
    </location>
</feature>
<evidence type="ECO:0000256" key="8">
    <source>
        <dbReference type="SAM" id="MobiDB-lite"/>
    </source>
</evidence>
<dbReference type="EMBL" id="CAJNOC010001153">
    <property type="protein sequence ID" value="CAF0840095.1"/>
    <property type="molecule type" value="Genomic_DNA"/>
</dbReference>
<evidence type="ECO:0000256" key="6">
    <source>
        <dbReference type="ARBA" id="ARBA00023306"/>
    </source>
</evidence>
<comment type="caution">
    <text evidence="10">The sequence shown here is derived from an EMBL/GenBank/DDBJ whole genome shotgun (WGS) entry which is preliminary data.</text>
</comment>
<dbReference type="PANTHER" id="PTHR19918">
    <property type="entry name" value="CELL DIVISION CYCLE 20 CDC20 FIZZY -RELATED"/>
    <property type="match status" value="1"/>
</dbReference>
<evidence type="ECO:0000256" key="4">
    <source>
        <dbReference type="ARBA" id="ARBA00022737"/>
    </source>
</evidence>
<dbReference type="PROSITE" id="PS50082">
    <property type="entry name" value="WD_REPEATS_2"/>
    <property type="match status" value="3"/>
</dbReference>
<feature type="compositionally biased region" description="Low complexity" evidence="8">
    <location>
        <begin position="1"/>
        <end position="39"/>
    </location>
</feature>
<dbReference type="GO" id="GO:1905786">
    <property type="term" value="P:positive regulation of anaphase-promoting complex-dependent catabolic process"/>
    <property type="evidence" value="ECO:0007669"/>
    <property type="project" value="TreeGrafter"/>
</dbReference>
<keyword evidence="11" id="KW-1185">Reference proteome</keyword>
<dbReference type="GO" id="GO:1990757">
    <property type="term" value="F:ubiquitin ligase activator activity"/>
    <property type="evidence" value="ECO:0007669"/>
    <property type="project" value="TreeGrafter"/>
</dbReference>
<keyword evidence="4" id="KW-0677">Repeat</keyword>
<dbReference type="Gene3D" id="2.130.10.10">
    <property type="entry name" value="YVTN repeat-like/Quinoprotein amine dehydrogenase"/>
    <property type="match status" value="1"/>
</dbReference>
<keyword evidence="5" id="KW-0498">Mitosis</keyword>
<dbReference type="GO" id="GO:0051301">
    <property type="term" value="P:cell division"/>
    <property type="evidence" value="ECO:0007669"/>
    <property type="project" value="UniProtKB-KW"/>
</dbReference>
<feature type="repeat" description="WD" evidence="7">
    <location>
        <begin position="297"/>
        <end position="329"/>
    </location>
</feature>
<proteinExistence type="inferred from homology"/>
<evidence type="ECO:0000256" key="1">
    <source>
        <dbReference type="ARBA" id="ARBA00006445"/>
    </source>
</evidence>
<dbReference type="PANTHER" id="PTHR19918:SF8">
    <property type="entry name" value="FI02843P"/>
    <property type="match status" value="1"/>
</dbReference>
<feature type="repeat" description="WD" evidence="7">
    <location>
        <begin position="431"/>
        <end position="463"/>
    </location>
</feature>
<dbReference type="GO" id="GO:0005680">
    <property type="term" value="C:anaphase-promoting complex"/>
    <property type="evidence" value="ECO:0007669"/>
    <property type="project" value="TreeGrafter"/>
</dbReference>
<dbReference type="SMART" id="SM00320">
    <property type="entry name" value="WD40"/>
    <property type="match status" value="6"/>
</dbReference>
<gene>
    <name evidence="10" type="ORF">OXX778_LOCUS8408</name>
</gene>
<evidence type="ECO:0000256" key="5">
    <source>
        <dbReference type="ARBA" id="ARBA00022776"/>
    </source>
</evidence>
<comment type="similarity">
    <text evidence="1">Belongs to the WD repeat CDC20/Fizzy family.</text>
</comment>
<dbReference type="OrthoDB" id="10263272at2759"/>
<dbReference type="InterPro" id="IPR036322">
    <property type="entry name" value="WD40_repeat_dom_sf"/>
</dbReference>
<organism evidence="10 11">
    <name type="scientific">Brachionus calyciflorus</name>
    <dbReference type="NCBI Taxonomy" id="104777"/>
    <lineage>
        <taxon>Eukaryota</taxon>
        <taxon>Metazoa</taxon>
        <taxon>Spiralia</taxon>
        <taxon>Gnathifera</taxon>
        <taxon>Rotifera</taxon>
        <taxon>Eurotatoria</taxon>
        <taxon>Monogononta</taxon>
        <taxon>Pseudotrocha</taxon>
        <taxon>Ploima</taxon>
        <taxon>Brachionidae</taxon>
        <taxon>Brachionus</taxon>
    </lineage>
</organism>
<keyword evidence="6" id="KW-0131">Cell cycle</keyword>
<reference evidence="10" key="1">
    <citation type="submission" date="2021-02" db="EMBL/GenBank/DDBJ databases">
        <authorList>
            <person name="Nowell W R."/>
        </authorList>
    </citation>
    <scope>NUCLEOTIDE SEQUENCE</scope>
    <source>
        <strain evidence="10">Ploen Becks lab</strain>
    </source>
</reference>
<evidence type="ECO:0000256" key="7">
    <source>
        <dbReference type="PROSITE-ProRule" id="PRU00221"/>
    </source>
</evidence>
<dbReference type="InterPro" id="IPR056150">
    <property type="entry name" value="WD40_CDC20-Fz"/>
</dbReference>
<feature type="repeat" description="WD" evidence="7">
    <location>
        <begin position="214"/>
        <end position="255"/>
    </location>
</feature>
<dbReference type="InterPro" id="IPR033010">
    <property type="entry name" value="Cdc20/Fizzy"/>
</dbReference>
<accession>A0A813VAV8</accession>
<sequence length="491" mass="55394">MENLSKSNKSSSQSDLLKPLNMNSTSSNTMLNSNKTNLKSKTPSKTPLKLISSCKKNPTTSKTNDRYIPNRTDNGIELSYHLLSKENVENEHEQINKQKIDNIKRKLLCELSQTNEKESKILNFNSRLNDSEQSFSENLKLLYNSGSSSMLKAQTYRHVINAPEKVLDAPDFKDDFYLNLIDWSSTNNLAVGLNKDLYVWNATSKEIYQLFSMDENSSEYITSVGWIQKGNVLAVGNSKHMIQLWDVNKKCVLRTLKSHVSRVGSLAWNSHILSSGSRLGDIHHHDVRVAKHHIGISKSHTQEVCGLKWSLDGRYLASGANDNLALVWDGNYSLESHNPLHVLRDHTAAVKAVSWCPWQGNILSTGGGTADGKINMWNVYNGNIIQSVDTESQVSCILWSKYHKEFISSHGYENNQLSIWKYSDMSKVCDLTGHSNRVLKMAMSPDEETVASIGADETLRLWKCFAHEKKRSKDSSLVESKSQSSFSRCIR</sequence>
<dbReference type="Pfam" id="PF24807">
    <property type="entry name" value="WD40_CDC20-Fz"/>
    <property type="match status" value="1"/>
</dbReference>
<evidence type="ECO:0000259" key="9">
    <source>
        <dbReference type="Pfam" id="PF24807"/>
    </source>
</evidence>
<keyword evidence="2 7" id="KW-0853">WD repeat</keyword>
<dbReference type="InterPro" id="IPR015943">
    <property type="entry name" value="WD40/YVTN_repeat-like_dom_sf"/>
</dbReference>
<feature type="domain" description="CDC20/Fizzy WD40" evidence="9">
    <location>
        <begin position="167"/>
        <end position="462"/>
    </location>
</feature>
<evidence type="ECO:0000256" key="3">
    <source>
        <dbReference type="ARBA" id="ARBA00022618"/>
    </source>
</evidence>
<protein>
    <recommendedName>
        <fullName evidence="9">CDC20/Fizzy WD40 domain-containing protein</fullName>
    </recommendedName>
</protein>
<evidence type="ECO:0000313" key="10">
    <source>
        <dbReference type="EMBL" id="CAF0840095.1"/>
    </source>
</evidence>
<dbReference type="InterPro" id="IPR001680">
    <property type="entry name" value="WD40_rpt"/>
</dbReference>